<dbReference type="Proteomes" id="UP001306592">
    <property type="component" value="Unassembled WGS sequence"/>
</dbReference>
<dbReference type="PROSITE" id="PS00122">
    <property type="entry name" value="CARBOXYLESTERASE_B_1"/>
    <property type="match status" value="1"/>
</dbReference>
<dbReference type="Pfam" id="PF00135">
    <property type="entry name" value="COesterase"/>
    <property type="match status" value="2"/>
</dbReference>
<dbReference type="PROSITE" id="PS00941">
    <property type="entry name" value="CARBOXYLESTERASE_B_2"/>
    <property type="match status" value="1"/>
</dbReference>
<dbReference type="SUPFAM" id="SSF53474">
    <property type="entry name" value="alpha/beta-Hydrolases"/>
    <property type="match status" value="1"/>
</dbReference>
<reference evidence="5 6" key="1">
    <citation type="submission" date="2024-02" db="EMBL/GenBank/DDBJ databases">
        <title>First report Erwinia aphidicola in onion in Chile.</title>
        <authorList>
            <person name="Valenzuela M."/>
            <person name="Pena M."/>
            <person name="Dutta B."/>
        </authorList>
    </citation>
    <scope>NUCLEOTIDE SEQUENCE [LARGE SCALE GENOMIC DNA]</scope>
    <source>
        <strain evidence="5 6">QCJ3A</strain>
    </source>
</reference>
<evidence type="ECO:0000256" key="3">
    <source>
        <dbReference type="RuleBase" id="RU361235"/>
    </source>
</evidence>
<evidence type="ECO:0000256" key="1">
    <source>
        <dbReference type="ARBA" id="ARBA00005964"/>
    </source>
</evidence>
<gene>
    <name evidence="5" type="ORF">V8N49_10280</name>
</gene>
<comment type="caution">
    <text evidence="5">The sequence shown here is derived from an EMBL/GenBank/DDBJ whole genome shotgun (WGS) entry which is preliminary data.</text>
</comment>
<organism evidence="5 6">
    <name type="scientific">Erwinia aphidicola</name>
    <dbReference type="NCBI Taxonomy" id="68334"/>
    <lineage>
        <taxon>Bacteria</taxon>
        <taxon>Pseudomonadati</taxon>
        <taxon>Pseudomonadota</taxon>
        <taxon>Gammaproteobacteria</taxon>
        <taxon>Enterobacterales</taxon>
        <taxon>Erwiniaceae</taxon>
        <taxon>Erwinia</taxon>
    </lineage>
</organism>
<dbReference type="PANTHER" id="PTHR11559">
    <property type="entry name" value="CARBOXYLESTERASE"/>
    <property type="match status" value="1"/>
</dbReference>
<accession>A0ABU8DEU6</accession>
<sequence>MRNDRLLRINTAEGCLRGNVEEGVFVFKGIPYAAPPVGPLRWRAPKPVPPWEGEKDASAWGFASWQSREYCLAVGGGDPGTFSEDCLYLNVWTPDVEPSSPLPVMVWIHGGGYAVGSGGLTPYIGAPLAQRGAVVVTINYRLGHLGFFAHPALDREYAKGEVINNFALLDQISALQWVQRNIHAFGGNPHNVTLMGESSGARSVLSLFASPLAQGLFHKGIAQSAYSLPDVPRTEALKKGEALASHFALGEATAEQLRALPAEAFWSLDSSLGTGPVAISGDCVLPQPMLNVFNAGKQQRLPLMIGSNSDEASVLNYFGVDAAKVIARLRAKQPLTLRLIKLLYPGVWDDIELGRQVARDMSFTTLGYVMALAQHRIGIPGWRYYFDYVSENARDIYPHGTWHGNEVPYVLNTLGQMPPGEADRAFTAGDHQFARRVSEYWLSFARDITEFSHQIGGEVSWPAWHPSQDVTLRFGQDGLADIHIEKRFMRRRMQVFRLLMKALVHLKH</sequence>
<dbReference type="InterPro" id="IPR019819">
    <property type="entry name" value="Carboxylesterase_B_CS"/>
</dbReference>
<evidence type="ECO:0000256" key="2">
    <source>
        <dbReference type="ARBA" id="ARBA00022801"/>
    </source>
</evidence>
<dbReference type="RefSeq" id="WP_099754088.1">
    <property type="nucleotide sequence ID" value="NZ_JBANEI010000005.1"/>
</dbReference>
<dbReference type="InterPro" id="IPR050309">
    <property type="entry name" value="Type-B_Carboxylest/Lipase"/>
</dbReference>
<keyword evidence="6" id="KW-1185">Reference proteome</keyword>
<evidence type="ECO:0000313" key="5">
    <source>
        <dbReference type="EMBL" id="MEI2682046.1"/>
    </source>
</evidence>
<protein>
    <recommendedName>
        <fullName evidence="3">Carboxylic ester hydrolase</fullName>
        <ecNumber evidence="3">3.1.1.-</ecNumber>
    </recommendedName>
</protein>
<dbReference type="InterPro" id="IPR019826">
    <property type="entry name" value="Carboxylesterase_B_AS"/>
</dbReference>
<comment type="similarity">
    <text evidence="1 3">Belongs to the type-B carboxylesterase/lipase family.</text>
</comment>
<proteinExistence type="inferred from homology"/>
<dbReference type="Gene3D" id="3.40.50.1820">
    <property type="entry name" value="alpha/beta hydrolase"/>
    <property type="match status" value="1"/>
</dbReference>
<dbReference type="InterPro" id="IPR029058">
    <property type="entry name" value="AB_hydrolase_fold"/>
</dbReference>
<feature type="domain" description="Carboxylesterase type B" evidence="4">
    <location>
        <begin position="9"/>
        <end position="328"/>
    </location>
</feature>
<dbReference type="EMBL" id="JBANEI010000005">
    <property type="protein sequence ID" value="MEI2682046.1"/>
    <property type="molecule type" value="Genomic_DNA"/>
</dbReference>
<keyword evidence="2 3" id="KW-0378">Hydrolase</keyword>
<name>A0ABU8DEU6_ERWAP</name>
<feature type="domain" description="Carboxylesterase type B" evidence="4">
    <location>
        <begin position="359"/>
        <end position="477"/>
    </location>
</feature>
<evidence type="ECO:0000259" key="4">
    <source>
        <dbReference type="Pfam" id="PF00135"/>
    </source>
</evidence>
<dbReference type="InterPro" id="IPR002018">
    <property type="entry name" value="CarbesteraseB"/>
</dbReference>
<dbReference type="EC" id="3.1.1.-" evidence="3"/>
<evidence type="ECO:0000313" key="6">
    <source>
        <dbReference type="Proteomes" id="UP001306592"/>
    </source>
</evidence>